<evidence type="ECO:0000256" key="5">
    <source>
        <dbReference type="ARBA" id="ARBA00023004"/>
    </source>
</evidence>
<evidence type="ECO:0000256" key="2">
    <source>
        <dbReference type="ARBA" id="ARBA00022617"/>
    </source>
</evidence>
<keyword evidence="9" id="KW-0812">Transmembrane</keyword>
<dbReference type="GO" id="GO:0016705">
    <property type="term" value="F:oxidoreductase activity, acting on paired donors, with incorporation or reduction of molecular oxygen"/>
    <property type="evidence" value="ECO:0007669"/>
    <property type="project" value="InterPro"/>
</dbReference>
<accession>A0A485KVZ8</accession>
<dbReference type="Proteomes" id="UP000332933">
    <property type="component" value="Unassembled WGS sequence"/>
</dbReference>
<keyword evidence="3 7" id="KW-0479">Metal-binding</keyword>
<keyword evidence="5 7" id="KW-0408">Iron</keyword>
<dbReference type="PRINTS" id="PR00385">
    <property type="entry name" value="P450"/>
</dbReference>
<dbReference type="GO" id="GO:0005506">
    <property type="term" value="F:iron ion binding"/>
    <property type="evidence" value="ECO:0007669"/>
    <property type="project" value="InterPro"/>
</dbReference>
<sequence length="511" mass="56659">MNQQTIVVATTSAAIGAAAIYSLQRWLRVKPFIPTLPLPVHLHRFFSGVGESFSSVEATWRLMVDEADEDGMCQFYLVGMPCVSVLRAPHVRTVLLASNYRRRSPFFDDFVDAFLGSKGLIQLQGHEWKIHRRLIAKAFQWQNLVGMAPTMGAIADAFVDRVLLPRTMDTSIDIFPLIKLATLDVLGATAFGTSFNAIDHSQSNPIVEAFTFLLDDMNRRAFDAPLDPASSLYWLPTAANREFHRHTLVLRTMIDRLVASRLVQPDSETKDTPNDNRPHDLLQCLVDAAAADASGAITPQSFADNLLTFLFAGYDTTSIALAYTLYALATHPHIQAKAVAEIHAVLGTDTPSYDDAQRLVYCTAIVTESLRLYPPVLMTLRTLEAPLRLGRHDIPTGTSIFLPIDAIQRDCTNWGPDADAFRPERHLQDDDDIQDGMSAKDKAYRFVAFSGGPRNCVGMRFAMLEATILLAVFLRRCAFTRPDDAPPVIVAPAGLVQKPQHGIWLRVALRS</sequence>
<evidence type="ECO:0000256" key="7">
    <source>
        <dbReference type="PIRSR" id="PIRSR602401-1"/>
    </source>
</evidence>
<evidence type="ECO:0000256" key="8">
    <source>
        <dbReference type="RuleBase" id="RU000461"/>
    </source>
</evidence>
<dbReference type="PROSITE" id="PS00086">
    <property type="entry name" value="CYTOCHROME_P450"/>
    <property type="match status" value="1"/>
</dbReference>
<dbReference type="Pfam" id="PF00067">
    <property type="entry name" value="p450"/>
    <property type="match status" value="1"/>
</dbReference>
<evidence type="ECO:0000256" key="6">
    <source>
        <dbReference type="ARBA" id="ARBA00023033"/>
    </source>
</evidence>
<proteinExistence type="inferred from homology"/>
<dbReference type="AlphaFoldDB" id="A0A485KVZ8"/>
<keyword evidence="9" id="KW-0472">Membrane</keyword>
<organism evidence="11 12">
    <name type="scientific">Aphanomyces stellatus</name>
    <dbReference type="NCBI Taxonomy" id="120398"/>
    <lineage>
        <taxon>Eukaryota</taxon>
        <taxon>Sar</taxon>
        <taxon>Stramenopiles</taxon>
        <taxon>Oomycota</taxon>
        <taxon>Saprolegniomycetes</taxon>
        <taxon>Saprolegniales</taxon>
        <taxon>Verrucalvaceae</taxon>
        <taxon>Aphanomyces</taxon>
    </lineage>
</organism>
<feature type="binding site" description="axial binding residue" evidence="7">
    <location>
        <position position="456"/>
    </location>
    <ligand>
        <name>heme</name>
        <dbReference type="ChEBI" id="CHEBI:30413"/>
    </ligand>
    <ligandPart>
        <name>Fe</name>
        <dbReference type="ChEBI" id="CHEBI:18248"/>
    </ligandPart>
</feature>
<name>A0A485KVZ8_9STRA</name>
<dbReference type="Gene3D" id="1.10.630.10">
    <property type="entry name" value="Cytochrome P450"/>
    <property type="match status" value="1"/>
</dbReference>
<dbReference type="InterPro" id="IPR050196">
    <property type="entry name" value="Cytochrome_P450_Monoox"/>
</dbReference>
<dbReference type="InterPro" id="IPR001128">
    <property type="entry name" value="Cyt_P450"/>
</dbReference>
<dbReference type="OrthoDB" id="1470350at2759"/>
<dbReference type="EMBL" id="CAADRA010005376">
    <property type="protein sequence ID" value="VFT89217.1"/>
    <property type="molecule type" value="Genomic_DNA"/>
</dbReference>
<reference evidence="11 12" key="1">
    <citation type="submission" date="2019-03" db="EMBL/GenBank/DDBJ databases">
        <authorList>
            <person name="Gaulin E."/>
            <person name="Dumas B."/>
        </authorList>
    </citation>
    <scope>NUCLEOTIDE SEQUENCE [LARGE SCALE GENOMIC DNA]</scope>
    <source>
        <strain evidence="11">CBS 568.67</strain>
    </source>
</reference>
<dbReference type="InterPro" id="IPR002401">
    <property type="entry name" value="Cyt_P450_E_grp-I"/>
</dbReference>
<keyword evidence="2 7" id="KW-0349">Heme</keyword>
<dbReference type="GO" id="GO:0004497">
    <property type="term" value="F:monooxygenase activity"/>
    <property type="evidence" value="ECO:0007669"/>
    <property type="project" value="UniProtKB-KW"/>
</dbReference>
<keyword evidence="12" id="KW-1185">Reference proteome</keyword>
<evidence type="ECO:0000256" key="9">
    <source>
        <dbReference type="SAM" id="Phobius"/>
    </source>
</evidence>
<comment type="similarity">
    <text evidence="1 8">Belongs to the cytochrome P450 family.</text>
</comment>
<keyword evidence="6 8" id="KW-0503">Monooxygenase</keyword>
<evidence type="ECO:0000256" key="4">
    <source>
        <dbReference type="ARBA" id="ARBA00023002"/>
    </source>
</evidence>
<keyword evidence="9" id="KW-1133">Transmembrane helix</keyword>
<comment type="cofactor">
    <cofactor evidence="7">
        <name>heme</name>
        <dbReference type="ChEBI" id="CHEBI:30413"/>
    </cofactor>
</comment>
<evidence type="ECO:0000313" key="11">
    <source>
        <dbReference type="EMBL" id="VFT89217.1"/>
    </source>
</evidence>
<evidence type="ECO:0000313" key="12">
    <source>
        <dbReference type="Proteomes" id="UP000332933"/>
    </source>
</evidence>
<dbReference type="InterPro" id="IPR036396">
    <property type="entry name" value="Cyt_P450_sf"/>
</dbReference>
<evidence type="ECO:0000313" key="10">
    <source>
        <dbReference type="EMBL" id="KAF0696919.1"/>
    </source>
</evidence>
<gene>
    <name evidence="11" type="primary">Aste57867_12365</name>
    <name evidence="10" type="ORF">As57867_012319</name>
    <name evidence="11" type="ORF">ASTE57867_12365</name>
</gene>
<dbReference type="EMBL" id="VJMH01005355">
    <property type="protein sequence ID" value="KAF0696919.1"/>
    <property type="molecule type" value="Genomic_DNA"/>
</dbReference>
<protein>
    <submittedName>
        <fullName evidence="11">Aste57867_12365 protein</fullName>
    </submittedName>
</protein>
<dbReference type="PANTHER" id="PTHR24291:SF50">
    <property type="entry name" value="BIFUNCTIONAL ALBAFLAVENONE MONOOXYGENASE_TERPENE SYNTHASE"/>
    <property type="match status" value="1"/>
</dbReference>
<feature type="transmembrane region" description="Helical" evidence="9">
    <location>
        <begin position="6"/>
        <end position="23"/>
    </location>
</feature>
<dbReference type="GO" id="GO:0020037">
    <property type="term" value="F:heme binding"/>
    <property type="evidence" value="ECO:0007669"/>
    <property type="project" value="InterPro"/>
</dbReference>
<evidence type="ECO:0000256" key="1">
    <source>
        <dbReference type="ARBA" id="ARBA00010617"/>
    </source>
</evidence>
<evidence type="ECO:0000256" key="3">
    <source>
        <dbReference type="ARBA" id="ARBA00022723"/>
    </source>
</evidence>
<dbReference type="PRINTS" id="PR00463">
    <property type="entry name" value="EP450I"/>
</dbReference>
<keyword evidence="4 8" id="KW-0560">Oxidoreductase</keyword>
<dbReference type="InterPro" id="IPR017972">
    <property type="entry name" value="Cyt_P450_CS"/>
</dbReference>
<reference evidence="10" key="2">
    <citation type="submission" date="2019-06" db="EMBL/GenBank/DDBJ databases">
        <title>Genomics analysis of Aphanomyces spp. identifies a new class of oomycete effector associated with host adaptation.</title>
        <authorList>
            <person name="Gaulin E."/>
        </authorList>
    </citation>
    <scope>NUCLEOTIDE SEQUENCE</scope>
    <source>
        <strain evidence="10">CBS 578.67</strain>
    </source>
</reference>
<dbReference type="SUPFAM" id="SSF48264">
    <property type="entry name" value="Cytochrome P450"/>
    <property type="match status" value="1"/>
</dbReference>
<dbReference type="PANTHER" id="PTHR24291">
    <property type="entry name" value="CYTOCHROME P450 FAMILY 4"/>
    <property type="match status" value="1"/>
</dbReference>